<gene>
    <name evidence="1" type="ORF">CMUS01_01267</name>
</gene>
<accession>A0A8H6NXF2</accession>
<keyword evidence="2" id="KW-1185">Reference proteome</keyword>
<name>A0A8H6NXF2_9PEZI</name>
<dbReference type="AlphaFoldDB" id="A0A8H6NXF2"/>
<reference evidence="1" key="1">
    <citation type="journal article" date="2020" name="Phytopathology">
        <title>Genome Sequence Resources of Colletotrichum truncatum, C. plurivorum, C. musicola, and C. sojae: Four Species Pathogenic to Soybean (Glycine max).</title>
        <authorList>
            <person name="Rogerio F."/>
            <person name="Boufleur T.R."/>
            <person name="Ciampi-Guillardi M."/>
            <person name="Sukno S.A."/>
            <person name="Thon M.R."/>
            <person name="Massola Junior N.S."/>
            <person name="Baroncelli R."/>
        </authorList>
    </citation>
    <scope>NUCLEOTIDE SEQUENCE</scope>
    <source>
        <strain evidence="1">LFN0074</strain>
    </source>
</reference>
<dbReference type="Proteomes" id="UP000639643">
    <property type="component" value="Unassembled WGS sequence"/>
</dbReference>
<comment type="caution">
    <text evidence="1">The sequence shown here is derived from an EMBL/GenBank/DDBJ whole genome shotgun (WGS) entry which is preliminary data.</text>
</comment>
<sequence>MLNCMFDRGAFRPRNRSFGRSFGRSLTLCAQVNMLSSVAMTAHRVPGSEPDGSEAILSLHRHQLLSSWMVFLQQYSSILRKFCRLRQRCGLRGSLGSRDPMAD</sequence>
<proteinExistence type="predicted"/>
<evidence type="ECO:0000313" key="1">
    <source>
        <dbReference type="EMBL" id="KAF6844298.1"/>
    </source>
</evidence>
<protein>
    <submittedName>
        <fullName evidence="1">Uncharacterized protein</fullName>
    </submittedName>
</protein>
<dbReference type="EMBL" id="WIGM01000020">
    <property type="protein sequence ID" value="KAF6844298.1"/>
    <property type="molecule type" value="Genomic_DNA"/>
</dbReference>
<organism evidence="1 2">
    <name type="scientific">Colletotrichum musicola</name>
    <dbReference type="NCBI Taxonomy" id="2175873"/>
    <lineage>
        <taxon>Eukaryota</taxon>
        <taxon>Fungi</taxon>
        <taxon>Dikarya</taxon>
        <taxon>Ascomycota</taxon>
        <taxon>Pezizomycotina</taxon>
        <taxon>Sordariomycetes</taxon>
        <taxon>Hypocreomycetidae</taxon>
        <taxon>Glomerellales</taxon>
        <taxon>Glomerellaceae</taxon>
        <taxon>Colletotrichum</taxon>
        <taxon>Colletotrichum orchidearum species complex</taxon>
    </lineage>
</organism>
<evidence type="ECO:0000313" key="2">
    <source>
        <dbReference type="Proteomes" id="UP000639643"/>
    </source>
</evidence>